<organism evidence="1 2">
    <name type="scientific">Lyophyllum shimeji</name>
    <name type="common">Hon-shimeji</name>
    <name type="synonym">Tricholoma shimeji</name>
    <dbReference type="NCBI Taxonomy" id="47721"/>
    <lineage>
        <taxon>Eukaryota</taxon>
        <taxon>Fungi</taxon>
        <taxon>Dikarya</taxon>
        <taxon>Basidiomycota</taxon>
        <taxon>Agaricomycotina</taxon>
        <taxon>Agaricomycetes</taxon>
        <taxon>Agaricomycetidae</taxon>
        <taxon>Agaricales</taxon>
        <taxon>Tricholomatineae</taxon>
        <taxon>Lyophyllaceae</taxon>
        <taxon>Lyophyllum</taxon>
    </lineage>
</organism>
<name>A0A9P3PIK7_LYOSH</name>
<keyword evidence="2" id="KW-1185">Reference proteome</keyword>
<reference evidence="1" key="1">
    <citation type="submission" date="2022-07" db="EMBL/GenBank/DDBJ databases">
        <title>The genome of Lyophyllum shimeji provides insight into the initial evolution of ectomycorrhizal fungal genome.</title>
        <authorList>
            <person name="Kobayashi Y."/>
            <person name="Shibata T."/>
            <person name="Hirakawa H."/>
            <person name="Shigenobu S."/>
            <person name="Nishiyama T."/>
            <person name="Yamada A."/>
            <person name="Hasebe M."/>
            <person name="Kawaguchi M."/>
        </authorList>
    </citation>
    <scope>NUCLEOTIDE SEQUENCE</scope>
    <source>
        <strain evidence="1">AT787</strain>
    </source>
</reference>
<accession>A0A9P3PIK7</accession>
<dbReference type="AlphaFoldDB" id="A0A9P3PIK7"/>
<dbReference type="EMBL" id="BRPK01000003">
    <property type="protein sequence ID" value="GLB36847.1"/>
    <property type="molecule type" value="Genomic_DNA"/>
</dbReference>
<evidence type="ECO:0000313" key="1">
    <source>
        <dbReference type="EMBL" id="GLB36847.1"/>
    </source>
</evidence>
<sequence>MEVRSLCGRKWLSNVAHVRSLCGRKSKISIKGPRVVEDGDACLAALTTWWPNSCVGRKKRKGQDSQHLIHNFICTTG</sequence>
<comment type="caution">
    <text evidence="1">The sequence shown here is derived from an EMBL/GenBank/DDBJ whole genome shotgun (WGS) entry which is preliminary data.</text>
</comment>
<proteinExistence type="predicted"/>
<gene>
    <name evidence="1" type="ORF">LshimejAT787_0311340</name>
</gene>
<protein>
    <submittedName>
        <fullName evidence="1">Uncharacterized protein</fullName>
    </submittedName>
</protein>
<dbReference type="Proteomes" id="UP001063166">
    <property type="component" value="Unassembled WGS sequence"/>
</dbReference>
<evidence type="ECO:0000313" key="2">
    <source>
        <dbReference type="Proteomes" id="UP001063166"/>
    </source>
</evidence>